<proteinExistence type="predicted"/>
<protein>
    <submittedName>
        <fullName evidence="2">Uncharacterized protein</fullName>
    </submittedName>
</protein>
<name>A0A914Q3Z6_9BILA</name>
<evidence type="ECO:0000313" key="2">
    <source>
        <dbReference type="WBParaSite" id="PDA_v2.g25979.t1"/>
    </source>
</evidence>
<accession>A0A914Q3Z6</accession>
<keyword evidence="1" id="KW-1185">Reference proteome</keyword>
<sequence>MDLTVALPENTPSNRESNGAEDVGINYFFVKNPILVIPYLSYYEFQWTIAQTPYDVNRTTSSLWVAQGLTVSPAYSVSAEAKYQSILTSFIPKIYRCDVLILSLLNQVISYHDLPLLISSAKDVIFDQVVVNHEYGSNVDLQKIVEIASKATWFDISHPTVTSKTMEELLKIPHFATFSDFTTKNVPEVFDIEAFYIHMKKNKTTSFRLFFDESISDEYVKRLLEITDEIIATKEFDYKPPFFRFRGLDYQRRMKLNDIFYSENRNL</sequence>
<dbReference type="AlphaFoldDB" id="A0A914Q3Z6"/>
<dbReference type="WBParaSite" id="PDA_v2.g25979.t1">
    <property type="protein sequence ID" value="PDA_v2.g25979.t1"/>
    <property type="gene ID" value="PDA_v2.g25979"/>
</dbReference>
<dbReference type="Proteomes" id="UP000887578">
    <property type="component" value="Unplaced"/>
</dbReference>
<organism evidence="1 2">
    <name type="scientific">Panagrolaimus davidi</name>
    <dbReference type="NCBI Taxonomy" id="227884"/>
    <lineage>
        <taxon>Eukaryota</taxon>
        <taxon>Metazoa</taxon>
        <taxon>Ecdysozoa</taxon>
        <taxon>Nematoda</taxon>
        <taxon>Chromadorea</taxon>
        <taxon>Rhabditida</taxon>
        <taxon>Tylenchina</taxon>
        <taxon>Panagrolaimomorpha</taxon>
        <taxon>Panagrolaimoidea</taxon>
        <taxon>Panagrolaimidae</taxon>
        <taxon>Panagrolaimus</taxon>
    </lineage>
</organism>
<evidence type="ECO:0000313" key="1">
    <source>
        <dbReference type="Proteomes" id="UP000887578"/>
    </source>
</evidence>
<reference evidence="2" key="1">
    <citation type="submission" date="2022-11" db="UniProtKB">
        <authorList>
            <consortium name="WormBaseParasite"/>
        </authorList>
    </citation>
    <scope>IDENTIFICATION</scope>
</reference>